<accession>A0ABR5Q786</accession>
<comment type="caution">
    <text evidence="1">The sequence shown here is derived from an EMBL/GenBank/DDBJ whole genome shotgun (WGS) entry which is preliminary data.</text>
</comment>
<sequence length="125" mass="14105">MMTPYKIFFNNRITTNSVVVSYNASTLSNEEIFNGRIKLQLSTANGRFLKSGNVALRAIETTMMGIDTNYRLVAVTFTKPSQATILSIPDYDSFNKYVFDHGMTHGVLMVMDKNKKRIGVKIIEV</sequence>
<reference evidence="1 2" key="1">
    <citation type="journal article" date="2015" name="Genome Announc.">
        <title>Expanding the biotechnology potential of lactobacilli through comparative genomics of 213 strains and associated genera.</title>
        <authorList>
            <person name="Sun Z."/>
            <person name="Harris H.M."/>
            <person name="McCann A."/>
            <person name="Guo C."/>
            <person name="Argimon S."/>
            <person name="Zhang W."/>
            <person name="Yang X."/>
            <person name="Jeffery I.B."/>
            <person name="Cooney J.C."/>
            <person name="Kagawa T.F."/>
            <person name="Liu W."/>
            <person name="Song Y."/>
            <person name="Salvetti E."/>
            <person name="Wrobel A."/>
            <person name="Rasinkangas P."/>
            <person name="Parkhill J."/>
            <person name="Rea M.C."/>
            <person name="O'Sullivan O."/>
            <person name="Ritari J."/>
            <person name="Douillard F.P."/>
            <person name="Paul Ross R."/>
            <person name="Yang R."/>
            <person name="Briner A.E."/>
            <person name="Felis G.E."/>
            <person name="de Vos W.M."/>
            <person name="Barrangou R."/>
            <person name="Klaenhammer T.R."/>
            <person name="Caufield P.W."/>
            <person name="Cui Y."/>
            <person name="Zhang H."/>
            <person name="O'Toole P.W."/>
        </authorList>
    </citation>
    <scope>NUCLEOTIDE SEQUENCE [LARGE SCALE GENOMIC DNA]</scope>
    <source>
        <strain evidence="1 2">DSM 26202</strain>
    </source>
</reference>
<evidence type="ECO:0000313" key="2">
    <source>
        <dbReference type="Proteomes" id="UP000051884"/>
    </source>
</evidence>
<organism evidence="1 2">
    <name type="scientific">Paucilactobacillus hokkaidonensis</name>
    <dbReference type="NCBI Taxonomy" id="1193095"/>
    <lineage>
        <taxon>Bacteria</taxon>
        <taxon>Bacillati</taxon>
        <taxon>Bacillota</taxon>
        <taxon>Bacilli</taxon>
        <taxon>Lactobacillales</taxon>
        <taxon>Lactobacillaceae</taxon>
        <taxon>Paucilactobacillus</taxon>
    </lineage>
</organism>
<evidence type="ECO:0000313" key="1">
    <source>
        <dbReference type="EMBL" id="KRO08898.1"/>
    </source>
</evidence>
<dbReference type="EMBL" id="JQCH01000021">
    <property type="protein sequence ID" value="KRO08898.1"/>
    <property type="molecule type" value="Genomic_DNA"/>
</dbReference>
<proteinExistence type="predicted"/>
<protein>
    <submittedName>
        <fullName evidence="1">Uncharacterized protein</fullName>
    </submittedName>
</protein>
<name>A0ABR5Q786_9LACO</name>
<dbReference type="Proteomes" id="UP000051884">
    <property type="component" value="Unassembled WGS sequence"/>
</dbReference>
<gene>
    <name evidence="1" type="ORF">IV59_GL001026</name>
</gene>
<keyword evidence="2" id="KW-1185">Reference proteome</keyword>